<dbReference type="Proteomes" id="UP000069272">
    <property type="component" value="Chromosome 2L"/>
</dbReference>
<reference evidence="4" key="2">
    <citation type="submission" date="2022-08" db="UniProtKB">
        <authorList>
            <consortium name="EnsemblMetazoa"/>
        </authorList>
    </citation>
    <scope>IDENTIFICATION</scope>
    <source>
        <strain evidence="4">STECLA/ALBI9_A</strain>
    </source>
</reference>
<proteinExistence type="inferred from homology"/>
<dbReference type="EnsemblMetazoa" id="AALB014151-RA">
    <property type="protein sequence ID" value="AALB014151-PA"/>
    <property type="gene ID" value="AALB014151"/>
</dbReference>
<evidence type="ECO:0000256" key="2">
    <source>
        <dbReference type="ARBA" id="ARBA00008098"/>
    </source>
</evidence>
<dbReference type="GO" id="GO:0005576">
    <property type="term" value="C:extracellular region"/>
    <property type="evidence" value="ECO:0007669"/>
    <property type="project" value="UniProtKB-SubCell"/>
</dbReference>
<comment type="subcellular location">
    <subcellularLocation>
        <location evidence="1">Secreted</location>
    </subcellularLocation>
</comment>
<dbReference type="Gene3D" id="1.10.238.20">
    <property type="entry name" value="Pheromone/general odorant binding protein domain"/>
    <property type="match status" value="2"/>
</dbReference>
<evidence type="ECO:0000313" key="4">
    <source>
        <dbReference type="EnsemblMetazoa" id="AALB014151-PA"/>
    </source>
</evidence>
<dbReference type="STRING" id="7167.A0A182FWW6"/>
<comment type="similarity">
    <text evidence="2">Belongs to the PBP/GOBP family.</text>
</comment>
<keyword evidence="5" id="KW-1185">Reference proteome</keyword>
<organism evidence="4 5">
    <name type="scientific">Anopheles albimanus</name>
    <name type="common">New world malaria mosquito</name>
    <dbReference type="NCBI Taxonomy" id="7167"/>
    <lineage>
        <taxon>Eukaryota</taxon>
        <taxon>Metazoa</taxon>
        <taxon>Ecdysozoa</taxon>
        <taxon>Arthropoda</taxon>
        <taxon>Hexapoda</taxon>
        <taxon>Insecta</taxon>
        <taxon>Pterygota</taxon>
        <taxon>Neoptera</taxon>
        <taxon>Endopterygota</taxon>
        <taxon>Diptera</taxon>
        <taxon>Nematocera</taxon>
        <taxon>Culicoidea</taxon>
        <taxon>Culicidae</taxon>
        <taxon>Anophelinae</taxon>
        <taxon>Anopheles</taxon>
    </lineage>
</organism>
<name>A0A182FWW6_ANOAL</name>
<sequence length="102" mass="12029">DDLFAAFEPVFLRHTKTFFGLFLRDPVVLDSWYHQKGSNNRYPNETVVDFCEHQISGELRNDICLIRNYQISNQTTDMEKHIDCIFRGFHYLTKSGLIDVIL</sequence>
<keyword evidence="3" id="KW-0964">Secreted</keyword>
<dbReference type="InterPro" id="IPR036728">
    <property type="entry name" value="PBP_GOBP_sf"/>
</dbReference>
<accession>A0A182FWW6</accession>
<evidence type="ECO:0000256" key="1">
    <source>
        <dbReference type="ARBA" id="ARBA00004613"/>
    </source>
</evidence>
<protein>
    <submittedName>
        <fullName evidence="4">Uncharacterized protein</fullName>
    </submittedName>
</protein>
<evidence type="ECO:0000256" key="3">
    <source>
        <dbReference type="ARBA" id="ARBA00022525"/>
    </source>
</evidence>
<dbReference type="VEuPathDB" id="VectorBase:AALB20_028354"/>
<reference evidence="4 5" key="1">
    <citation type="journal article" date="2017" name="G3 (Bethesda)">
        <title>The Physical Genome Mapping of Anopheles albimanus Corrected Scaffold Misassemblies and Identified Interarm Rearrangements in Genus Anopheles.</title>
        <authorList>
            <person name="Artemov G.N."/>
            <person name="Peery A.N."/>
            <person name="Jiang X."/>
            <person name="Tu Z."/>
            <person name="Stegniy V.N."/>
            <person name="Sharakhova M.V."/>
            <person name="Sharakhov I.V."/>
        </authorList>
    </citation>
    <scope>NUCLEOTIDE SEQUENCE [LARGE SCALE GENOMIC DNA]</scope>
    <source>
        <strain evidence="4 5">ALBI9_A</strain>
    </source>
</reference>
<dbReference type="AlphaFoldDB" id="A0A182FWW6"/>
<evidence type="ECO:0000313" key="5">
    <source>
        <dbReference type="Proteomes" id="UP000069272"/>
    </source>
</evidence>
<dbReference type="VEuPathDB" id="VectorBase:AALB014151"/>
<dbReference type="GO" id="GO:0005549">
    <property type="term" value="F:odorant binding"/>
    <property type="evidence" value="ECO:0007669"/>
    <property type="project" value="InterPro"/>
</dbReference>